<proteinExistence type="predicted"/>
<evidence type="ECO:0000313" key="3">
    <source>
        <dbReference type="Proteomes" id="UP000708208"/>
    </source>
</evidence>
<evidence type="ECO:0000256" key="1">
    <source>
        <dbReference type="SAM" id="MobiDB-lite"/>
    </source>
</evidence>
<feature type="compositionally biased region" description="Basic residues" evidence="1">
    <location>
        <begin position="141"/>
        <end position="159"/>
    </location>
</feature>
<feature type="region of interest" description="Disordered" evidence="1">
    <location>
        <begin position="141"/>
        <end position="174"/>
    </location>
</feature>
<comment type="caution">
    <text evidence="2">The sequence shown here is derived from an EMBL/GenBank/DDBJ whole genome shotgun (WGS) entry which is preliminary data.</text>
</comment>
<name>A0A8J2PUJ8_9HEXA</name>
<reference evidence="2" key="1">
    <citation type="submission" date="2021-06" db="EMBL/GenBank/DDBJ databases">
        <authorList>
            <person name="Hodson N. C."/>
            <person name="Mongue J. A."/>
            <person name="Jaron S. K."/>
        </authorList>
    </citation>
    <scope>NUCLEOTIDE SEQUENCE</scope>
</reference>
<feature type="region of interest" description="Disordered" evidence="1">
    <location>
        <begin position="33"/>
        <end position="52"/>
    </location>
</feature>
<feature type="compositionally biased region" description="Acidic residues" evidence="1">
    <location>
        <begin position="82"/>
        <end position="99"/>
    </location>
</feature>
<protein>
    <submittedName>
        <fullName evidence="2">Uncharacterized protein</fullName>
    </submittedName>
</protein>
<feature type="compositionally biased region" description="Polar residues" evidence="1">
    <location>
        <begin position="34"/>
        <end position="49"/>
    </location>
</feature>
<dbReference type="AlphaFoldDB" id="A0A8J2PUJ8"/>
<sequence length="323" mass="35948">MSAANAVEEMMSLKKNRSLQKLLQKYPDFRDLDSSFNSLTGPTHSSLEPRSTLLGVSLSSSHARESRELSRISGLPTTDSLVPEDDEDDPVDDRDEDCDNNQYDCCRRSETEFGSLLTRLAGERNLDTLLQSQAKVSKWLKSTRRSKSSVPKSTKRSKISRQLPDDQSAKKSKKIVPPGKCQVTVSGKLCGTVVSSECDICGKHVCKAHRTVTINCPNYLESIKDCFKDLGKPVDSLCFDEVDKPNIKGGMGRCVCFSGGKKRKVSRTRCQTCRRYICAEHQVKTIRCEAHRFHSLTPGLDSDYESSSVNSDRSGIVDHIDTI</sequence>
<keyword evidence="3" id="KW-1185">Reference proteome</keyword>
<gene>
    <name evidence="2" type="ORF">AFUS01_LOCUS46924</name>
</gene>
<dbReference type="EMBL" id="CAJVCH010571573">
    <property type="protein sequence ID" value="CAG7837885.1"/>
    <property type="molecule type" value="Genomic_DNA"/>
</dbReference>
<accession>A0A8J2PUJ8</accession>
<organism evidence="2 3">
    <name type="scientific">Allacma fusca</name>
    <dbReference type="NCBI Taxonomy" id="39272"/>
    <lineage>
        <taxon>Eukaryota</taxon>
        <taxon>Metazoa</taxon>
        <taxon>Ecdysozoa</taxon>
        <taxon>Arthropoda</taxon>
        <taxon>Hexapoda</taxon>
        <taxon>Collembola</taxon>
        <taxon>Symphypleona</taxon>
        <taxon>Sminthuridae</taxon>
        <taxon>Allacma</taxon>
    </lineage>
</organism>
<evidence type="ECO:0000313" key="2">
    <source>
        <dbReference type="EMBL" id="CAG7837885.1"/>
    </source>
</evidence>
<feature type="region of interest" description="Disordered" evidence="1">
    <location>
        <begin position="57"/>
        <end position="100"/>
    </location>
</feature>
<dbReference type="Proteomes" id="UP000708208">
    <property type="component" value="Unassembled WGS sequence"/>
</dbReference>